<dbReference type="Proteomes" id="UP000046067">
    <property type="component" value="Unassembled WGS sequence"/>
</dbReference>
<proteinExistence type="predicted"/>
<organism evidence="2 3">
    <name type="scientific">Vibrio cholerae</name>
    <dbReference type="NCBI Taxonomy" id="666"/>
    <lineage>
        <taxon>Bacteria</taxon>
        <taxon>Pseudomonadati</taxon>
        <taxon>Pseudomonadota</taxon>
        <taxon>Gammaproteobacteria</taxon>
        <taxon>Vibrionales</taxon>
        <taxon>Vibrionaceae</taxon>
        <taxon>Vibrio</taxon>
    </lineage>
</organism>
<feature type="region of interest" description="Disordered" evidence="1">
    <location>
        <begin position="16"/>
        <end position="37"/>
    </location>
</feature>
<gene>
    <name evidence="2" type="ORF">ERS013201_02069</name>
</gene>
<accession>A0A655XRK1</accession>
<sequence length="57" mass="6500">MSKLVKHLLGAIEHNQMSHRQEHHRHRRTSQHHSNGIGGLIDTCQQINAHTGCCRAK</sequence>
<evidence type="ECO:0000256" key="1">
    <source>
        <dbReference type="SAM" id="MobiDB-lite"/>
    </source>
</evidence>
<feature type="compositionally biased region" description="Basic residues" evidence="1">
    <location>
        <begin position="21"/>
        <end position="31"/>
    </location>
</feature>
<name>A0A655XRK1_VIBCL</name>
<dbReference type="EMBL" id="CWQJ01000011">
    <property type="protein sequence ID" value="CSC21290.1"/>
    <property type="molecule type" value="Genomic_DNA"/>
</dbReference>
<protein>
    <submittedName>
        <fullName evidence="2">Uncharacterized protein</fullName>
    </submittedName>
</protein>
<reference evidence="2 3" key="1">
    <citation type="submission" date="2015-07" db="EMBL/GenBank/DDBJ databases">
        <authorList>
            <consortium name="Pathogen Informatics"/>
        </authorList>
    </citation>
    <scope>NUCLEOTIDE SEQUENCE [LARGE SCALE GENOMIC DNA]</scope>
    <source>
        <strain evidence="2 3">A325</strain>
    </source>
</reference>
<evidence type="ECO:0000313" key="2">
    <source>
        <dbReference type="EMBL" id="CSC21290.1"/>
    </source>
</evidence>
<evidence type="ECO:0000313" key="3">
    <source>
        <dbReference type="Proteomes" id="UP000046067"/>
    </source>
</evidence>
<dbReference type="AlphaFoldDB" id="A0A655XRK1"/>